<reference evidence="2" key="1">
    <citation type="submission" date="2016-10" db="EMBL/GenBank/DDBJ databases">
        <authorList>
            <person name="Benchimol M."/>
            <person name="Almeida L.G."/>
            <person name="Vasconcelos A.T."/>
            <person name="Perreira-Neves A."/>
            <person name="Rosa I.A."/>
            <person name="Tasca T."/>
            <person name="Bogo M.R."/>
            <person name="de Souza W."/>
        </authorList>
    </citation>
    <scope>NUCLEOTIDE SEQUENCE [LARGE SCALE GENOMIC DNA]</scope>
    <source>
        <strain evidence="2">K</strain>
    </source>
</reference>
<dbReference type="AlphaFoldDB" id="A0A1J4J4V3"/>
<feature type="domain" description="Small-subunit processome Utp12" evidence="1">
    <location>
        <begin position="36"/>
        <end position="124"/>
    </location>
</feature>
<gene>
    <name evidence="2" type="ORF">TRFO_11213</name>
</gene>
<evidence type="ECO:0000313" key="3">
    <source>
        <dbReference type="Proteomes" id="UP000179807"/>
    </source>
</evidence>
<dbReference type="InterPro" id="IPR007148">
    <property type="entry name" value="SSU_processome_Utp12"/>
</dbReference>
<sequence length="161" mass="18240">MDDKIIVQRNMEDENTAVSAPAGSYQIFEQAIKSGDESLIDFLLNKIPLEVIPDLIKSMQPLMINVFLRTFTYYIQLKPQSLSKALPWIEECIDQWQTDIMASSVSQKKVAELQHVLRQRTQQIGLFVEVDSLSTFVAHEKEGAGIGLPINDLEAQTLMEE</sequence>
<protein>
    <recommendedName>
        <fullName evidence="1">Small-subunit processome Utp12 domain-containing protein</fullName>
    </recommendedName>
</protein>
<dbReference type="OrthoDB" id="10262220at2759"/>
<dbReference type="GeneID" id="94830612"/>
<comment type="caution">
    <text evidence="2">The sequence shown here is derived from an EMBL/GenBank/DDBJ whole genome shotgun (WGS) entry which is preliminary data.</text>
</comment>
<accession>A0A1J4J4V3</accession>
<organism evidence="2 3">
    <name type="scientific">Tritrichomonas foetus</name>
    <dbReference type="NCBI Taxonomy" id="1144522"/>
    <lineage>
        <taxon>Eukaryota</taxon>
        <taxon>Metamonada</taxon>
        <taxon>Parabasalia</taxon>
        <taxon>Tritrichomonadida</taxon>
        <taxon>Tritrichomonadidae</taxon>
        <taxon>Tritrichomonas</taxon>
    </lineage>
</organism>
<dbReference type="Pfam" id="PF04003">
    <property type="entry name" value="Utp12"/>
    <property type="match status" value="1"/>
</dbReference>
<evidence type="ECO:0000313" key="2">
    <source>
        <dbReference type="EMBL" id="OHS94350.1"/>
    </source>
</evidence>
<dbReference type="VEuPathDB" id="TrichDB:TRFO_11213"/>
<name>A0A1J4J4V3_9EUKA</name>
<evidence type="ECO:0000259" key="1">
    <source>
        <dbReference type="Pfam" id="PF04003"/>
    </source>
</evidence>
<proteinExistence type="predicted"/>
<dbReference type="EMBL" id="MLAK01001326">
    <property type="protein sequence ID" value="OHS94350.1"/>
    <property type="molecule type" value="Genomic_DNA"/>
</dbReference>
<dbReference type="Proteomes" id="UP000179807">
    <property type="component" value="Unassembled WGS sequence"/>
</dbReference>
<dbReference type="RefSeq" id="XP_068347487.1">
    <property type="nucleotide sequence ID" value="XM_068495908.1"/>
</dbReference>
<keyword evidence="3" id="KW-1185">Reference proteome</keyword>